<feature type="transmembrane region" description="Helical" evidence="1">
    <location>
        <begin position="16"/>
        <end position="37"/>
    </location>
</feature>
<name>A0AAV0JKU1_9ROSI</name>
<dbReference type="EMBL" id="CAMGYJ010000005">
    <property type="protein sequence ID" value="CAI0410542.1"/>
    <property type="molecule type" value="Genomic_DNA"/>
</dbReference>
<evidence type="ECO:0000313" key="2">
    <source>
        <dbReference type="EMBL" id="CAI0410542.1"/>
    </source>
</evidence>
<protein>
    <submittedName>
        <fullName evidence="2">Uncharacterized protein</fullName>
    </submittedName>
</protein>
<proteinExistence type="predicted"/>
<keyword evidence="1" id="KW-1133">Transmembrane helix</keyword>
<keyword evidence="3" id="KW-1185">Reference proteome</keyword>
<reference evidence="2" key="1">
    <citation type="submission" date="2022-08" db="EMBL/GenBank/DDBJ databases">
        <authorList>
            <person name="Gutierrez-Valencia J."/>
        </authorList>
    </citation>
    <scope>NUCLEOTIDE SEQUENCE</scope>
</reference>
<keyword evidence="1" id="KW-0812">Transmembrane</keyword>
<gene>
    <name evidence="2" type="ORF">LITE_LOCUS14810</name>
</gene>
<sequence>MLPDSDLLFLPRNPSWVFLLGITSFAGGTLVISLYILSFL</sequence>
<dbReference type="AlphaFoldDB" id="A0AAV0JKU1"/>
<keyword evidence="1" id="KW-0472">Membrane</keyword>
<organism evidence="2 3">
    <name type="scientific">Linum tenue</name>
    <dbReference type="NCBI Taxonomy" id="586396"/>
    <lineage>
        <taxon>Eukaryota</taxon>
        <taxon>Viridiplantae</taxon>
        <taxon>Streptophyta</taxon>
        <taxon>Embryophyta</taxon>
        <taxon>Tracheophyta</taxon>
        <taxon>Spermatophyta</taxon>
        <taxon>Magnoliopsida</taxon>
        <taxon>eudicotyledons</taxon>
        <taxon>Gunneridae</taxon>
        <taxon>Pentapetalae</taxon>
        <taxon>rosids</taxon>
        <taxon>fabids</taxon>
        <taxon>Malpighiales</taxon>
        <taxon>Linaceae</taxon>
        <taxon>Linum</taxon>
    </lineage>
</organism>
<accession>A0AAV0JKU1</accession>
<evidence type="ECO:0000256" key="1">
    <source>
        <dbReference type="SAM" id="Phobius"/>
    </source>
</evidence>
<dbReference type="Proteomes" id="UP001154282">
    <property type="component" value="Unassembled WGS sequence"/>
</dbReference>
<evidence type="ECO:0000313" key="3">
    <source>
        <dbReference type="Proteomes" id="UP001154282"/>
    </source>
</evidence>
<comment type="caution">
    <text evidence="2">The sequence shown here is derived from an EMBL/GenBank/DDBJ whole genome shotgun (WGS) entry which is preliminary data.</text>
</comment>